<comment type="caution">
    <text evidence="1">The sequence shown here is derived from an EMBL/GenBank/DDBJ whole genome shotgun (WGS) entry which is preliminary data.</text>
</comment>
<dbReference type="EMBL" id="CAJVPY010024367">
    <property type="protein sequence ID" value="CAG8786588.1"/>
    <property type="molecule type" value="Genomic_DNA"/>
</dbReference>
<reference evidence="1" key="1">
    <citation type="submission" date="2021-06" db="EMBL/GenBank/DDBJ databases">
        <authorList>
            <person name="Kallberg Y."/>
            <person name="Tangrot J."/>
            <person name="Rosling A."/>
        </authorList>
    </citation>
    <scope>NUCLEOTIDE SEQUENCE</scope>
    <source>
        <strain evidence="1">MA453B</strain>
    </source>
</reference>
<keyword evidence="2" id="KW-1185">Reference proteome</keyword>
<evidence type="ECO:0000313" key="1">
    <source>
        <dbReference type="EMBL" id="CAG8786588.1"/>
    </source>
</evidence>
<dbReference type="AlphaFoldDB" id="A0A9N9JLJ2"/>
<proteinExistence type="predicted"/>
<sequence>MTKADPTTQADIAIRAIRCAAEHRQWEEALVHIFYLELISSLDISALSTCIAPNRPLSQKFANYPVMILRPYWSNLALGTRK</sequence>
<dbReference type="Proteomes" id="UP000789405">
    <property type="component" value="Unassembled WGS sequence"/>
</dbReference>
<name>A0A9N9JLJ2_9GLOM</name>
<protein>
    <submittedName>
        <fullName evidence="1">8355_t:CDS:1</fullName>
    </submittedName>
</protein>
<evidence type="ECO:0000313" key="2">
    <source>
        <dbReference type="Proteomes" id="UP000789405"/>
    </source>
</evidence>
<gene>
    <name evidence="1" type="ORF">DERYTH_LOCUS20536</name>
</gene>
<accession>A0A9N9JLJ2</accession>
<organism evidence="1 2">
    <name type="scientific">Dentiscutata erythropus</name>
    <dbReference type="NCBI Taxonomy" id="1348616"/>
    <lineage>
        <taxon>Eukaryota</taxon>
        <taxon>Fungi</taxon>
        <taxon>Fungi incertae sedis</taxon>
        <taxon>Mucoromycota</taxon>
        <taxon>Glomeromycotina</taxon>
        <taxon>Glomeromycetes</taxon>
        <taxon>Diversisporales</taxon>
        <taxon>Gigasporaceae</taxon>
        <taxon>Dentiscutata</taxon>
    </lineage>
</organism>